<reference evidence="5 6" key="1">
    <citation type="submission" date="2009-05" db="EMBL/GenBank/DDBJ databases">
        <title>The draft genome of Acidovorax delafieldii 2AN.</title>
        <authorList>
            <consortium name="US DOE Joint Genome Institute (JGI-PGF)"/>
            <person name="Lucas S."/>
            <person name="Copeland A."/>
            <person name="Lapidus A."/>
            <person name="Glavina del Rio T."/>
            <person name="Tice H."/>
            <person name="Bruce D."/>
            <person name="Goodwin L."/>
            <person name="Pitluck S."/>
            <person name="Larimer F."/>
            <person name="Land M.L."/>
            <person name="Hauser L."/>
            <person name="Shelobolina E.S."/>
            <person name="Picardal F."/>
            <person name="Roden E."/>
            <person name="Emerson D."/>
        </authorList>
    </citation>
    <scope>NUCLEOTIDE SEQUENCE [LARGE SCALE GENOMIC DNA]</scope>
    <source>
        <strain evidence="5 6">2AN</strain>
    </source>
</reference>
<sequence>MPVSALLCLVVAISDGDTLTARCGAPGAYQAVKVRIAAIDAPERKQAWGLRSRQQLAQLCFRQRATLQPLDRDAYGRMVANVRCGGTDAASAQVSAGMAWVYTPYASHHPHLAPLQQQARASGRGPCGRSQAPAAVGLSAPAPALNACATARAALRAVAALSRLRGAGR</sequence>
<protein>
    <submittedName>
        <fullName evidence="5">Nuclease (SNase domain protein)</fullName>
    </submittedName>
</protein>
<dbReference type="Proteomes" id="UP000003856">
    <property type="component" value="Unassembled WGS sequence"/>
</dbReference>
<accession>C5TAR1</accession>
<dbReference type="AlphaFoldDB" id="C5TAR1"/>
<dbReference type="InterPro" id="IPR035437">
    <property type="entry name" value="SNase_OB-fold_sf"/>
</dbReference>
<keyword evidence="3" id="KW-0378">Hydrolase</keyword>
<keyword evidence="6" id="KW-1185">Reference proteome</keyword>
<dbReference type="Pfam" id="PF00565">
    <property type="entry name" value="SNase"/>
    <property type="match status" value="1"/>
</dbReference>
<name>C5TAR1_ACIDE</name>
<evidence type="ECO:0000256" key="2">
    <source>
        <dbReference type="ARBA" id="ARBA00022759"/>
    </source>
</evidence>
<comment type="caution">
    <text evidence="5">The sequence shown here is derived from an EMBL/GenBank/DDBJ whole genome shotgun (WGS) entry which is preliminary data.</text>
</comment>
<evidence type="ECO:0000256" key="3">
    <source>
        <dbReference type="ARBA" id="ARBA00022801"/>
    </source>
</evidence>
<dbReference type="PROSITE" id="PS50830">
    <property type="entry name" value="TNASE_3"/>
    <property type="match status" value="1"/>
</dbReference>
<dbReference type="PATRIC" id="fig|573060.9.peg.964"/>
<dbReference type="SUPFAM" id="SSF50199">
    <property type="entry name" value="Staphylococcal nuclease"/>
    <property type="match status" value="1"/>
</dbReference>
<dbReference type="GO" id="GO:0016787">
    <property type="term" value="F:hydrolase activity"/>
    <property type="evidence" value="ECO:0007669"/>
    <property type="project" value="UniProtKB-KW"/>
</dbReference>
<evidence type="ECO:0000256" key="1">
    <source>
        <dbReference type="ARBA" id="ARBA00022722"/>
    </source>
</evidence>
<dbReference type="PANTHER" id="PTHR12302">
    <property type="entry name" value="EBNA2 BINDING PROTEIN P100"/>
    <property type="match status" value="1"/>
</dbReference>
<proteinExistence type="predicted"/>
<evidence type="ECO:0000313" key="6">
    <source>
        <dbReference type="Proteomes" id="UP000003856"/>
    </source>
</evidence>
<evidence type="ECO:0000313" key="5">
    <source>
        <dbReference type="EMBL" id="EER58436.1"/>
    </source>
</evidence>
<keyword evidence="2" id="KW-0255">Endonuclease</keyword>
<dbReference type="PANTHER" id="PTHR12302:SF3">
    <property type="entry name" value="SERINE_THREONINE-PROTEIN KINASE 31"/>
    <property type="match status" value="1"/>
</dbReference>
<dbReference type="GO" id="GO:0004519">
    <property type="term" value="F:endonuclease activity"/>
    <property type="evidence" value="ECO:0007669"/>
    <property type="project" value="UniProtKB-KW"/>
</dbReference>
<dbReference type="SMART" id="SM00318">
    <property type="entry name" value="SNc"/>
    <property type="match status" value="1"/>
</dbReference>
<dbReference type="RefSeq" id="WP_005799722.1">
    <property type="nucleotide sequence ID" value="NZ_ACQT01000267.1"/>
</dbReference>
<evidence type="ECO:0000259" key="4">
    <source>
        <dbReference type="PROSITE" id="PS50830"/>
    </source>
</evidence>
<feature type="domain" description="TNase-like" evidence="4">
    <location>
        <begin position="4"/>
        <end position="125"/>
    </location>
</feature>
<organism evidence="5 6">
    <name type="scientific">Acidovorax delafieldii 2AN</name>
    <dbReference type="NCBI Taxonomy" id="573060"/>
    <lineage>
        <taxon>Bacteria</taxon>
        <taxon>Pseudomonadati</taxon>
        <taxon>Pseudomonadota</taxon>
        <taxon>Betaproteobacteria</taxon>
        <taxon>Burkholderiales</taxon>
        <taxon>Comamonadaceae</taxon>
        <taxon>Acidovorax</taxon>
    </lineage>
</organism>
<dbReference type="InterPro" id="IPR016071">
    <property type="entry name" value="Staphylococal_nuclease_OB-fold"/>
</dbReference>
<dbReference type="Gene3D" id="2.40.50.90">
    <property type="match status" value="1"/>
</dbReference>
<gene>
    <name evidence="5" type="ORF">AcdelDRAFT_3991</name>
</gene>
<dbReference type="EMBL" id="ACQT01000267">
    <property type="protein sequence ID" value="EER58436.1"/>
    <property type="molecule type" value="Genomic_DNA"/>
</dbReference>
<keyword evidence="1" id="KW-0540">Nuclease</keyword>